<evidence type="ECO:0000256" key="5">
    <source>
        <dbReference type="ARBA" id="ARBA00023163"/>
    </source>
</evidence>
<dbReference type="InterPro" id="IPR044607">
    <property type="entry name" value="RKD-like"/>
</dbReference>
<proteinExistence type="predicted"/>
<organism evidence="8 9">
    <name type="scientific">Platanthera zijinensis</name>
    <dbReference type="NCBI Taxonomy" id="2320716"/>
    <lineage>
        <taxon>Eukaryota</taxon>
        <taxon>Viridiplantae</taxon>
        <taxon>Streptophyta</taxon>
        <taxon>Embryophyta</taxon>
        <taxon>Tracheophyta</taxon>
        <taxon>Spermatophyta</taxon>
        <taxon>Magnoliopsida</taxon>
        <taxon>Liliopsida</taxon>
        <taxon>Asparagales</taxon>
        <taxon>Orchidaceae</taxon>
        <taxon>Orchidoideae</taxon>
        <taxon>Orchideae</taxon>
        <taxon>Orchidinae</taxon>
        <taxon>Platanthera</taxon>
    </lineage>
</organism>
<dbReference type="Proteomes" id="UP001418222">
    <property type="component" value="Unassembled WGS sequence"/>
</dbReference>
<evidence type="ECO:0000313" key="9">
    <source>
        <dbReference type="Proteomes" id="UP001418222"/>
    </source>
</evidence>
<keyword evidence="2" id="KW-0805">Transcription regulation</keyword>
<evidence type="ECO:0000256" key="4">
    <source>
        <dbReference type="ARBA" id="ARBA00023125"/>
    </source>
</evidence>
<comment type="caution">
    <text evidence="8">The sequence shown here is derived from an EMBL/GenBank/DDBJ whole genome shotgun (WGS) entry which is preliminary data.</text>
</comment>
<feature type="domain" description="RWP-RK" evidence="7">
    <location>
        <begin position="1"/>
        <end position="78"/>
    </location>
</feature>
<protein>
    <submittedName>
        <fullName evidence="8">Protein RKD3</fullName>
    </submittedName>
</protein>
<evidence type="ECO:0000256" key="1">
    <source>
        <dbReference type="ARBA" id="ARBA00004049"/>
    </source>
</evidence>
<keyword evidence="5" id="KW-0804">Transcription</keyword>
<dbReference type="GO" id="GO:0003700">
    <property type="term" value="F:DNA-binding transcription factor activity"/>
    <property type="evidence" value="ECO:0007669"/>
    <property type="project" value="InterPro"/>
</dbReference>
<comment type="function">
    <text evidence="1">Putative transcription factor.</text>
</comment>
<dbReference type="InterPro" id="IPR003035">
    <property type="entry name" value="RWP-RK_dom"/>
</dbReference>
<dbReference type="EMBL" id="JBBWWQ010000014">
    <property type="protein sequence ID" value="KAK8931230.1"/>
    <property type="molecule type" value="Genomic_DNA"/>
</dbReference>
<keyword evidence="4" id="KW-0238">DNA-binding</keyword>
<dbReference type="AlphaFoldDB" id="A0AAP0B7K1"/>
<dbReference type="GO" id="GO:0003677">
    <property type="term" value="F:DNA binding"/>
    <property type="evidence" value="ECO:0007669"/>
    <property type="project" value="UniProtKB-KW"/>
</dbReference>
<evidence type="ECO:0000313" key="8">
    <source>
        <dbReference type="EMBL" id="KAK8931230.1"/>
    </source>
</evidence>
<dbReference type="PANTHER" id="PTHR46373">
    <property type="entry name" value="PROTEIN RKD4"/>
    <property type="match status" value="1"/>
</dbReference>
<keyword evidence="9" id="KW-1185">Reference proteome</keyword>
<dbReference type="Pfam" id="PF02042">
    <property type="entry name" value="RWP-RK"/>
    <property type="match status" value="1"/>
</dbReference>
<evidence type="ECO:0000256" key="2">
    <source>
        <dbReference type="ARBA" id="ARBA00023015"/>
    </source>
</evidence>
<evidence type="ECO:0000256" key="3">
    <source>
        <dbReference type="ARBA" id="ARBA00023054"/>
    </source>
</evidence>
<evidence type="ECO:0000259" key="7">
    <source>
        <dbReference type="PROSITE" id="PS51519"/>
    </source>
</evidence>
<name>A0AAP0B7K1_9ASPA</name>
<sequence>MMRRVRKKEDIGFEDVAQHFRVPINIAAKELKIGVTLLKQRCRELNIPRWPCRKLKSLDALIKNVQEVAATGQVEEEQQKATVEMLEEERRKMENKPIIDLEDNTKVLRQACFKANYRRKRLFISMQASN</sequence>
<accession>A0AAP0B7K1</accession>
<reference evidence="8 9" key="1">
    <citation type="journal article" date="2022" name="Nat. Plants">
        <title>Genomes of leafy and leafless Platanthera orchids illuminate the evolution of mycoheterotrophy.</title>
        <authorList>
            <person name="Li M.H."/>
            <person name="Liu K.W."/>
            <person name="Li Z."/>
            <person name="Lu H.C."/>
            <person name="Ye Q.L."/>
            <person name="Zhang D."/>
            <person name="Wang J.Y."/>
            <person name="Li Y.F."/>
            <person name="Zhong Z.M."/>
            <person name="Liu X."/>
            <person name="Yu X."/>
            <person name="Liu D.K."/>
            <person name="Tu X.D."/>
            <person name="Liu B."/>
            <person name="Hao Y."/>
            <person name="Liao X.Y."/>
            <person name="Jiang Y.T."/>
            <person name="Sun W.H."/>
            <person name="Chen J."/>
            <person name="Chen Y.Q."/>
            <person name="Ai Y."/>
            <person name="Zhai J.W."/>
            <person name="Wu S.S."/>
            <person name="Zhou Z."/>
            <person name="Hsiao Y.Y."/>
            <person name="Wu W.L."/>
            <person name="Chen Y.Y."/>
            <person name="Lin Y.F."/>
            <person name="Hsu J.L."/>
            <person name="Li C.Y."/>
            <person name="Wang Z.W."/>
            <person name="Zhao X."/>
            <person name="Zhong W.Y."/>
            <person name="Ma X.K."/>
            <person name="Ma L."/>
            <person name="Huang J."/>
            <person name="Chen G.Z."/>
            <person name="Huang M.Z."/>
            <person name="Huang L."/>
            <person name="Peng D.H."/>
            <person name="Luo Y.B."/>
            <person name="Zou S.Q."/>
            <person name="Chen S.P."/>
            <person name="Lan S."/>
            <person name="Tsai W.C."/>
            <person name="Van de Peer Y."/>
            <person name="Liu Z.J."/>
        </authorList>
    </citation>
    <scope>NUCLEOTIDE SEQUENCE [LARGE SCALE GENOMIC DNA]</scope>
    <source>
        <strain evidence="8">Lor287</strain>
    </source>
</reference>
<dbReference type="PROSITE" id="PS51519">
    <property type="entry name" value="RWP_RK"/>
    <property type="match status" value="1"/>
</dbReference>
<keyword evidence="3" id="KW-0175">Coiled coil</keyword>
<keyword evidence="6" id="KW-0539">Nucleus</keyword>
<evidence type="ECO:0000256" key="6">
    <source>
        <dbReference type="ARBA" id="ARBA00023242"/>
    </source>
</evidence>
<gene>
    <name evidence="8" type="primary">RKD3</name>
    <name evidence="8" type="ORF">KSP39_PZI016568</name>
</gene>
<dbReference type="PANTHER" id="PTHR46373:SF2">
    <property type="entry name" value="RWP-RK DOMAIN-CONTAINING PROTEIN"/>
    <property type="match status" value="1"/>
</dbReference>